<keyword evidence="2" id="KW-1185">Reference proteome</keyword>
<dbReference type="EMBL" id="JABEBT010000129">
    <property type="protein sequence ID" value="KAF7630806.1"/>
    <property type="molecule type" value="Genomic_DNA"/>
</dbReference>
<evidence type="ECO:0000313" key="1">
    <source>
        <dbReference type="EMBL" id="KAF7630806.1"/>
    </source>
</evidence>
<accession>A0A8S9ZED7</accession>
<comment type="caution">
    <text evidence="1">The sequence shown here is derived from an EMBL/GenBank/DDBJ whole genome shotgun (WGS) entry which is preliminary data.</text>
</comment>
<dbReference type="Proteomes" id="UP000605970">
    <property type="component" value="Unassembled WGS sequence"/>
</dbReference>
<dbReference type="AlphaFoldDB" id="A0A8S9ZED7"/>
<reference evidence="1" key="1">
    <citation type="journal article" date="2020" name="Ecol. Evol.">
        <title>Genome structure and content of the rice root-knot nematode (Meloidogyne graminicola).</title>
        <authorList>
            <person name="Phan N.T."/>
            <person name="Danchin E.G.J."/>
            <person name="Klopp C."/>
            <person name="Perfus-Barbeoch L."/>
            <person name="Kozlowski D.K."/>
            <person name="Koutsovoulos G.D."/>
            <person name="Lopez-Roques C."/>
            <person name="Bouchez O."/>
            <person name="Zahm M."/>
            <person name="Besnard G."/>
            <person name="Bellafiore S."/>
        </authorList>
    </citation>
    <scope>NUCLEOTIDE SEQUENCE</scope>
    <source>
        <strain evidence="1">VN-18</strain>
    </source>
</reference>
<sequence length="132" mass="15412">MPCELMEELDFGTALNYASLRQHNEEIHPNVISSSMLDSNILLERNGILSTLQNERSLMKRYSRGKKERQLCEKRFTYYCPTTLLTISMDFLVKRIKRDINQNNPTNESGHRCCVDYKLENDKCVKESGVFI</sequence>
<name>A0A8S9ZED7_9BILA</name>
<proteinExistence type="predicted"/>
<dbReference type="OrthoDB" id="5847854at2759"/>
<evidence type="ECO:0000313" key="2">
    <source>
        <dbReference type="Proteomes" id="UP000605970"/>
    </source>
</evidence>
<organism evidence="1 2">
    <name type="scientific">Meloidogyne graminicola</name>
    <dbReference type="NCBI Taxonomy" id="189291"/>
    <lineage>
        <taxon>Eukaryota</taxon>
        <taxon>Metazoa</taxon>
        <taxon>Ecdysozoa</taxon>
        <taxon>Nematoda</taxon>
        <taxon>Chromadorea</taxon>
        <taxon>Rhabditida</taxon>
        <taxon>Tylenchina</taxon>
        <taxon>Tylenchomorpha</taxon>
        <taxon>Tylenchoidea</taxon>
        <taxon>Meloidogynidae</taxon>
        <taxon>Meloidogyninae</taxon>
        <taxon>Meloidogyne</taxon>
    </lineage>
</organism>
<protein>
    <submittedName>
        <fullName evidence="1">Uncharacterized protein</fullName>
    </submittedName>
</protein>
<gene>
    <name evidence="1" type="ORF">Mgra_00008906</name>
</gene>